<evidence type="ECO:0000313" key="6">
    <source>
        <dbReference type="EMBL" id="TFK54283.1"/>
    </source>
</evidence>
<evidence type="ECO:0000256" key="4">
    <source>
        <dbReference type="SAM" id="MobiDB-lite"/>
    </source>
</evidence>
<feature type="compositionally biased region" description="Basic and acidic residues" evidence="4">
    <location>
        <begin position="61"/>
        <end position="72"/>
    </location>
</feature>
<dbReference type="OrthoDB" id="6247875at2759"/>
<protein>
    <recommendedName>
        <fullName evidence="5">HMG box domain-containing protein</fullName>
    </recommendedName>
</protein>
<feature type="region of interest" description="Disordered" evidence="4">
    <location>
        <begin position="188"/>
        <end position="319"/>
    </location>
</feature>
<dbReference type="InterPro" id="IPR051356">
    <property type="entry name" value="SOX/SOX-like_TF"/>
</dbReference>
<feature type="domain" description="HMG box" evidence="5">
    <location>
        <begin position="12"/>
        <end position="83"/>
    </location>
</feature>
<reference evidence="6 7" key="1">
    <citation type="journal article" date="2019" name="Nat. Ecol. Evol.">
        <title>Megaphylogeny resolves global patterns of mushroom evolution.</title>
        <authorList>
            <person name="Varga T."/>
            <person name="Krizsan K."/>
            <person name="Foldi C."/>
            <person name="Dima B."/>
            <person name="Sanchez-Garcia M."/>
            <person name="Sanchez-Ramirez S."/>
            <person name="Szollosi G.J."/>
            <person name="Szarkandi J.G."/>
            <person name="Papp V."/>
            <person name="Albert L."/>
            <person name="Andreopoulos W."/>
            <person name="Angelini C."/>
            <person name="Antonin V."/>
            <person name="Barry K.W."/>
            <person name="Bougher N.L."/>
            <person name="Buchanan P."/>
            <person name="Buyck B."/>
            <person name="Bense V."/>
            <person name="Catcheside P."/>
            <person name="Chovatia M."/>
            <person name="Cooper J."/>
            <person name="Damon W."/>
            <person name="Desjardin D."/>
            <person name="Finy P."/>
            <person name="Geml J."/>
            <person name="Haridas S."/>
            <person name="Hughes K."/>
            <person name="Justo A."/>
            <person name="Karasinski D."/>
            <person name="Kautmanova I."/>
            <person name="Kiss B."/>
            <person name="Kocsube S."/>
            <person name="Kotiranta H."/>
            <person name="LaButti K.M."/>
            <person name="Lechner B.E."/>
            <person name="Liimatainen K."/>
            <person name="Lipzen A."/>
            <person name="Lukacs Z."/>
            <person name="Mihaltcheva S."/>
            <person name="Morgado L.N."/>
            <person name="Niskanen T."/>
            <person name="Noordeloos M.E."/>
            <person name="Ohm R.A."/>
            <person name="Ortiz-Santana B."/>
            <person name="Ovrebo C."/>
            <person name="Racz N."/>
            <person name="Riley R."/>
            <person name="Savchenko A."/>
            <person name="Shiryaev A."/>
            <person name="Soop K."/>
            <person name="Spirin V."/>
            <person name="Szebenyi C."/>
            <person name="Tomsovsky M."/>
            <person name="Tulloss R.E."/>
            <person name="Uehling J."/>
            <person name="Grigoriev I.V."/>
            <person name="Vagvolgyi C."/>
            <person name="Papp T."/>
            <person name="Martin F.M."/>
            <person name="Miettinen O."/>
            <person name="Hibbett D.S."/>
            <person name="Nagy L.G."/>
        </authorList>
    </citation>
    <scope>NUCLEOTIDE SEQUENCE [LARGE SCALE GENOMIC DNA]</scope>
    <source>
        <strain evidence="6 7">OMC1185</strain>
    </source>
</reference>
<dbReference type="Proteomes" id="UP000305948">
    <property type="component" value="Unassembled WGS sequence"/>
</dbReference>
<dbReference type="STRING" id="5364.A0A5C3NA98"/>
<dbReference type="Pfam" id="PF00505">
    <property type="entry name" value="HMG_box"/>
    <property type="match status" value="1"/>
</dbReference>
<dbReference type="EMBL" id="ML213506">
    <property type="protein sequence ID" value="TFK54283.1"/>
    <property type="molecule type" value="Genomic_DNA"/>
</dbReference>
<dbReference type="CDD" id="cd01389">
    <property type="entry name" value="HMG-box_ROX1-like"/>
    <property type="match status" value="1"/>
</dbReference>
<dbReference type="GO" id="GO:0000978">
    <property type="term" value="F:RNA polymerase II cis-regulatory region sequence-specific DNA binding"/>
    <property type="evidence" value="ECO:0007669"/>
    <property type="project" value="TreeGrafter"/>
</dbReference>
<proteinExistence type="predicted"/>
<dbReference type="InterPro" id="IPR036910">
    <property type="entry name" value="HMG_box_dom_sf"/>
</dbReference>
<dbReference type="SUPFAM" id="SSF47095">
    <property type="entry name" value="HMG-box"/>
    <property type="match status" value="1"/>
</dbReference>
<dbReference type="InterPro" id="IPR009071">
    <property type="entry name" value="HMG_box_dom"/>
</dbReference>
<dbReference type="GO" id="GO:0005634">
    <property type="term" value="C:nucleus"/>
    <property type="evidence" value="ECO:0007669"/>
    <property type="project" value="UniProtKB-UniRule"/>
</dbReference>
<evidence type="ECO:0000256" key="3">
    <source>
        <dbReference type="PROSITE-ProRule" id="PRU00267"/>
    </source>
</evidence>
<feature type="compositionally biased region" description="Basic and acidic residues" evidence="4">
    <location>
        <begin position="276"/>
        <end position="300"/>
    </location>
</feature>
<dbReference type="AlphaFoldDB" id="A0A5C3NA98"/>
<evidence type="ECO:0000313" key="7">
    <source>
        <dbReference type="Proteomes" id="UP000305948"/>
    </source>
</evidence>
<evidence type="ECO:0000256" key="2">
    <source>
        <dbReference type="ARBA" id="ARBA00023242"/>
    </source>
</evidence>
<feature type="region of interest" description="Disordered" evidence="4">
    <location>
        <begin position="444"/>
        <end position="524"/>
    </location>
</feature>
<keyword evidence="7" id="KW-1185">Reference proteome</keyword>
<dbReference type="PROSITE" id="PS50118">
    <property type="entry name" value="HMG_BOX_2"/>
    <property type="match status" value="1"/>
</dbReference>
<dbReference type="SMART" id="SM00398">
    <property type="entry name" value="HMG"/>
    <property type="match status" value="1"/>
</dbReference>
<feature type="region of interest" description="Disordered" evidence="4">
    <location>
        <begin position="1"/>
        <end position="49"/>
    </location>
</feature>
<organism evidence="6 7">
    <name type="scientific">Heliocybe sulcata</name>
    <dbReference type="NCBI Taxonomy" id="5364"/>
    <lineage>
        <taxon>Eukaryota</taxon>
        <taxon>Fungi</taxon>
        <taxon>Dikarya</taxon>
        <taxon>Basidiomycota</taxon>
        <taxon>Agaricomycotina</taxon>
        <taxon>Agaricomycetes</taxon>
        <taxon>Gloeophyllales</taxon>
        <taxon>Gloeophyllaceae</taxon>
        <taxon>Heliocybe</taxon>
    </lineage>
</organism>
<accession>A0A5C3NA98</accession>
<name>A0A5C3NA98_9AGAM</name>
<evidence type="ECO:0000259" key="5">
    <source>
        <dbReference type="PROSITE" id="PS50118"/>
    </source>
</evidence>
<gene>
    <name evidence="6" type="ORF">OE88DRAFT_1732960</name>
</gene>
<keyword evidence="2 3" id="KW-0539">Nucleus</keyword>
<feature type="region of interest" description="Disordered" evidence="4">
    <location>
        <begin position="61"/>
        <end position="152"/>
    </location>
</feature>
<feature type="compositionally biased region" description="Polar residues" evidence="4">
    <location>
        <begin position="445"/>
        <end position="456"/>
    </location>
</feature>
<evidence type="ECO:0000256" key="1">
    <source>
        <dbReference type="ARBA" id="ARBA00023125"/>
    </source>
</evidence>
<feature type="compositionally biased region" description="Polar residues" evidence="4">
    <location>
        <begin position="1"/>
        <end position="11"/>
    </location>
</feature>
<feature type="DNA-binding region" description="HMG box" evidence="3">
    <location>
        <begin position="12"/>
        <end position="83"/>
    </location>
</feature>
<dbReference type="GO" id="GO:0000981">
    <property type="term" value="F:DNA-binding transcription factor activity, RNA polymerase II-specific"/>
    <property type="evidence" value="ECO:0007669"/>
    <property type="project" value="TreeGrafter"/>
</dbReference>
<feature type="compositionally biased region" description="Basic and acidic residues" evidence="4">
    <location>
        <begin position="88"/>
        <end position="107"/>
    </location>
</feature>
<dbReference type="PANTHER" id="PTHR45789:SF2">
    <property type="entry name" value="FI18025P1"/>
    <property type="match status" value="1"/>
</dbReference>
<dbReference type="PANTHER" id="PTHR45789">
    <property type="entry name" value="FI18025P1"/>
    <property type="match status" value="1"/>
</dbReference>
<keyword evidence="1 3" id="KW-0238">DNA-binding</keyword>
<feature type="compositionally biased region" description="Polar residues" evidence="4">
    <location>
        <begin position="235"/>
        <end position="251"/>
    </location>
</feature>
<dbReference type="Gene3D" id="1.10.30.10">
    <property type="entry name" value="High mobility group box domain"/>
    <property type="match status" value="1"/>
</dbReference>
<sequence>MAGPSRTTTAQPPRPPNAWILYRSDKLRELPPVPAGMPRRAQSDVSREISQMWKRESELVRQEYERKAEVRKAQHQNAYPGYRYHPVSKAEKERQREEKRAEKDRERKTQKKTRNRPAPYSTILALPKFEPSPYSSDTLYGPCGPSPPLAAAPSPIGLSCVDLPPVFEPQVQQQVPAQREDLPYLPQNALSLSIPGPSSARPHASRVSSHSYAMSPIDARSITGGSPASLPEETPTPTSSLWLPATPSTAEATPGVASGWPDHAADNHTDATPSQDGHRHWSDRSENRERSPDVLGESHHAKPPTVEFEIPSGSGASMQGWAPQFSAEYQESLQALLSGTGDPSIFQLSGIDPSQLIANPGSEIEISFGQTGTNSLDPGFAEMFGSVDMSFLNAPEPNYDEERLPLFAPQPRHAPSTDSVSHSHRPAVIPHSEYFQYLNLDLPVSASQDGPTQQHHQPPVSHRNHSVPPSAPPPHTERQSYVPPAGAAHASRRHVGASWRPSALSMPDSPVERSVSVPWEVPAT</sequence>